<proteinExistence type="predicted"/>
<protein>
    <submittedName>
        <fullName evidence="1">YtzC family protein</fullName>
    </submittedName>
</protein>
<gene>
    <name evidence="1" type="ORF">I6J18_17975</name>
</gene>
<sequence length="87" mass="10330">MATRQSIGMCIQQCENALSYAQDQYQDGSRQEHYGDETYVQSQATLQEAMNDLEKLLSSSNDQQREQLYRMRMQLQQMQYNMVRLDH</sequence>
<dbReference type="KEGG" id="ppsr:I6J18_17975"/>
<evidence type="ECO:0000313" key="2">
    <source>
        <dbReference type="Proteomes" id="UP000595254"/>
    </source>
</evidence>
<dbReference type="RefSeq" id="WP_040372407.1">
    <property type="nucleotide sequence ID" value="NZ_CP068053.1"/>
</dbReference>
<reference evidence="1 2" key="1">
    <citation type="submission" date="2021-01" db="EMBL/GenBank/DDBJ databases">
        <title>FDA dAtabase for Regulatory Grade micrObial Sequences (FDA-ARGOS): Supporting development and validation of Infectious Disease Dx tests.</title>
        <authorList>
            <person name="Nelson B."/>
            <person name="Plummer A."/>
            <person name="Tallon L."/>
            <person name="Sadzewicz L."/>
            <person name="Zhao X."/>
            <person name="Boylan J."/>
            <person name="Ott S."/>
            <person name="Bowen H."/>
            <person name="Vavikolanu K."/>
            <person name="Mehta A."/>
            <person name="Aluvathingal J."/>
            <person name="Nadendla S."/>
            <person name="Myers T."/>
            <person name="Yan Y."/>
            <person name="Sichtig H."/>
        </authorList>
    </citation>
    <scope>NUCLEOTIDE SEQUENCE [LARGE SCALE GENOMIC DNA]</scope>
    <source>
        <strain evidence="1 2">FDAARGOS_1161</strain>
    </source>
</reference>
<dbReference type="Pfam" id="PF10732">
    <property type="entry name" value="DUF2524"/>
    <property type="match status" value="1"/>
</dbReference>
<keyword evidence="2" id="KW-1185">Reference proteome</keyword>
<dbReference type="InterPro" id="IPR019668">
    <property type="entry name" value="Uncharacterised_YtzC"/>
</dbReference>
<evidence type="ECO:0000313" key="1">
    <source>
        <dbReference type="EMBL" id="QQS99471.1"/>
    </source>
</evidence>
<dbReference type="Proteomes" id="UP000595254">
    <property type="component" value="Chromosome"/>
</dbReference>
<organism evidence="1 2">
    <name type="scientific">Peribacillus psychrosaccharolyticus</name>
    <name type="common">Bacillus psychrosaccharolyticus</name>
    <dbReference type="NCBI Taxonomy" id="1407"/>
    <lineage>
        <taxon>Bacteria</taxon>
        <taxon>Bacillati</taxon>
        <taxon>Bacillota</taxon>
        <taxon>Bacilli</taxon>
        <taxon>Bacillales</taxon>
        <taxon>Bacillaceae</taxon>
        <taxon>Peribacillus</taxon>
    </lineage>
</organism>
<dbReference type="EMBL" id="CP068053">
    <property type="protein sequence ID" value="QQS99471.1"/>
    <property type="molecule type" value="Genomic_DNA"/>
</dbReference>
<dbReference type="AlphaFoldDB" id="A0A974RZE5"/>
<accession>A0A974RZE5</accession>
<name>A0A974RZE5_PERPY</name>